<gene>
    <name evidence="3" type="ordered locus">MLP_38870</name>
</gene>
<organism evidence="3 4">
    <name type="scientific">Microlunatus phosphovorus (strain ATCC 700054 / DSM 10555 / JCM 9379 / NBRC 101784 / NCIMB 13414 / VKM Ac-1990 / NM-1)</name>
    <dbReference type="NCBI Taxonomy" id="1032480"/>
    <lineage>
        <taxon>Bacteria</taxon>
        <taxon>Bacillati</taxon>
        <taxon>Actinomycetota</taxon>
        <taxon>Actinomycetes</taxon>
        <taxon>Propionibacteriales</taxon>
        <taxon>Propionibacteriaceae</taxon>
        <taxon>Microlunatus</taxon>
    </lineage>
</organism>
<dbReference type="SUPFAM" id="SSF54909">
    <property type="entry name" value="Dimeric alpha+beta barrel"/>
    <property type="match status" value="2"/>
</dbReference>
<evidence type="ECO:0000313" key="4">
    <source>
        <dbReference type="Proteomes" id="UP000007947"/>
    </source>
</evidence>
<dbReference type="InterPro" id="IPR038762">
    <property type="entry name" value="ABM_predict"/>
</dbReference>
<dbReference type="EMBL" id="AP012204">
    <property type="protein sequence ID" value="BAK36901.1"/>
    <property type="molecule type" value="Genomic_DNA"/>
</dbReference>
<dbReference type="Pfam" id="PF03992">
    <property type="entry name" value="ABM"/>
    <property type="match status" value="2"/>
</dbReference>
<dbReference type="Gene3D" id="3.30.70.100">
    <property type="match status" value="1"/>
</dbReference>
<protein>
    <recommendedName>
        <fullName evidence="2">ABM domain-containing protein</fullName>
    </recommendedName>
</protein>
<dbReference type="KEGG" id="mph:MLP_38870"/>
<feature type="transmembrane region" description="Helical" evidence="1">
    <location>
        <begin position="242"/>
        <end position="261"/>
    </location>
</feature>
<feature type="domain" description="ABM" evidence="2">
    <location>
        <begin position="111"/>
        <end position="170"/>
    </location>
</feature>
<proteinExistence type="predicted"/>
<dbReference type="eggNOG" id="COG3224">
    <property type="taxonomic scope" value="Bacteria"/>
</dbReference>
<evidence type="ECO:0000256" key="1">
    <source>
        <dbReference type="SAM" id="Phobius"/>
    </source>
</evidence>
<feature type="domain" description="ABM" evidence="2">
    <location>
        <begin position="18"/>
        <end position="67"/>
    </location>
</feature>
<keyword evidence="1" id="KW-0472">Membrane</keyword>
<dbReference type="HOGENOM" id="CLU_075307_1_0_11"/>
<feature type="transmembrane region" description="Helical" evidence="1">
    <location>
        <begin position="213"/>
        <end position="230"/>
    </location>
</feature>
<evidence type="ECO:0000259" key="2">
    <source>
        <dbReference type="Pfam" id="PF03992"/>
    </source>
</evidence>
<dbReference type="PANTHER" id="PTHR40057:SF1">
    <property type="entry name" value="SLR1162 PROTEIN"/>
    <property type="match status" value="1"/>
</dbReference>
<feature type="transmembrane region" description="Helical" evidence="1">
    <location>
        <begin position="282"/>
        <end position="304"/>
    </location>
</feature>
<accession>F5XQ70</accession>
<keyword evidence="1" id="KW-0812">Transmembrane</keyword>
<evidence type="ECO:0000313" key="3">
    <source>
        <dbReference type="EMBL" id="BAK36901.1"/>
    </source>
</evidence>
<keyword evidence="4" id="KW-1185">Reference proteome</keyword>
<dbReference type="Proteomes" id="UP000007947">
    <property type="component" value="Chromosome"/>
</dbReference>
<dbReference type="STRING" id="1032480.MLP_38870"/>
<name>F5XQ70_MICPN</name>
<dbReference type="InterPro" id="IPR007138">
    <property type="entry name" value="ABM_dom"/>
</dbReference>
<dbReference type="AlphaFoldDB" id="F5XQ70"/>
<dbReference type="InterPro" id="IPR011008">
    <property type="entry name" value="Dimeric_a/b-barrel"/>
</dbReference>
<dbReference type="PANTHER" id="PTHR40057">
    <property type="entry name" value="SLR1162 PROTEIN"/>
    <property type="match status" value="1"/>
</dbReference>
<keyword evidence="1" id="KW-1133">Transmembrane helix</keyword>
<sequence>MATAILRFHRTVPLEVFESFAATVAGSAETQPGYLGWQVSVLTSDRLDWAIAVTFRDEAALDQWLDTIPPSGPALPDPAPPTPLPAGLEIVVDGSPRTPGLGLVLHRIEWGTETAFIAAQIELTELAAASPGYRGTTVLPPTSEDGRWTSLIRFRTEQRLQDWMESGTRQSALPRLREQLGGKFHVVTHQSFGSTVRIEDGVAEVTPNWKTNMVVLLVLYPTVMLLSRFVDPLIRRLGTDVWLTMFLSQVISVSLLTWVLMPAAGRALQGWLDPKKGAGRRANLGGALVVIAGYAVFLTIFGSVEYLQFWRQ</sequence>
<reference evidence="3 4" key="1">
    <citation type="submission" date="2011-05" db="EMBL/GenBank/DDBJ databases">
        <title>Whole genome sequence of Microlunatus phosphovorus NM-1.</title>
        <authorList>
            <person name="Hosoyama A."/>
            <person name="Sasaki K."/>
            <person name="Harada T."/>
            <person name="Igarashi R."/>
            <person name="Kawakoshi A."/>
            <person name="Sasagawa M."/>
            <person name="Fukada J."/>
            <person name="Nakamura S."/>
            <person name="Katano Y."/>
            <person name="Hanada S."/>
            <person name="Kamagata Y."/>
            <person name="Nakamura N."/>
            <person name="Yamazaki S."/>
            <person name="Fujita N."/>
        </authorList>
    </citation>
    <scope>NUCLEOTIDE SEQUENCE [LARGE SCALE GENOMIC DNA]</scope>
    <source>
        <strain evidence="4">ATCC 700054 / DSM 10555 / JCM 9379 / NBRC 101784 / NCIMB 13414 / VKM Ac-1990 / NM-1</strain>
    </source>
</reference>